<dbReference type="Proteomes" id="UP000887116">
    <property type="component" value="Unassembled WGS sequence"/>
</dbReference>
<reference evidence="1" key="1">
    <citation type="submission" date="2020-07" db="EMBL/GenBank/DDBJ databases">
        <title>Multicomponent nature underlies the extraordinary mechanical properties of spider dragline silk.</title>
        <authorList>
            <person name="Kono N."/>
            <person name="Nakamura H."/>
            <person name="Mori M."/>
            <person name="Yoshida Y."/>
            <person name="Ohtoshi R."/>
            <person name="Malay A.D."/>
            <person name="Moran D.A.P."/>
            <person name="Tomita M."/>
            <person name="Numata K."/>
            <person name="Arakawa K."/>
        </authorList>
    </citation>
    <scope>NUCLEOTIDE SEQUENCE</scope>
</reference>
<gene>
    <name evidence="1" type="ORF">TNCT_55621</name>
</gene>
<proteinExistence type="predicted"/>
<comment type="caution">
    <text evidence="1">The sequence shown here is derived from an EMBL/GenBank/DDBJ whole genome shotgun (WGS) entry which is preliminary data.</text>
</comment>
<evidence type="ECO:0000313" key="2">
    <source>
        <dbReference type="Proteomes" id="UP000887116"/>
    </source>
</evidence>
<dbReference type="EMBL" id="BMAO01023840">
    <property type="protein sequence ID" value="GFQ91239.1"/>
    <property type="molecule type" value="Genomic_DNA"/>
</dbReference>
<accession>A0A8X6HQX3</accession>
<dbReference type="AlphaFoldDB" id="A0A8X6HQX3"/>
<dbReference type="OrthoDB" id="6141723at2759"/>
<keyword evidence="2" id="KW-1185">Reference proteome</keyword>
<name>A0A8X6HQX3_TRICU</name>
<sequence>MGCVRSSMVSAVMEANKRKKTDEIVLDLSSAMPVRIHWSWTKCPRCHVRKDLYIHLSNKGSPALHPISARLVSSRVSFMQILLLRYGGSYGIIGQVINLPMDVWTQWCSSYRVNWMMVIRCSMLTQITT</sequence>
<protein>
    <submittedName>
        <fullName evidence="1">Uncharacterized protein</fullName>
    </submittedName>
</protein>
<organism evidence="1 2">
    <name type="scientific">Trichonephila clavata</name>
    <name type="common">Joro spider</name>
    <name type="synonym">Nephila clavata</name>
    <dbReference type="NCBI Taxonomy" id="2740835"/>
    <lineage>
        <taxon>Eukaryota</taxon>
        <taxon>Metazoa</taxon>
        <taxon>Ecdysozoa</taxon>
        <taxon>Arthropoda</taxon>
        <taxon>Chelicerata</taxon>
        <taxon>Arachnida</taxon>
        <taxon>Araneae</taxon>
        <taxon>Araneomorphae</taxon>
        <taxon>Entelegynae</taxon>
        <taxon>Araneoidea</taxon>
        <taxon>Nephilidae</taxon>
        <taxon>Trichonephila</taxon>
    </lineage>
</organism>
<evidence type="ECO:0000313" key="1">
    <source>
        <dbReference type="EMBL" id="GFQ91239.1"/>
    </source>
</evidence>